<keyword evidence="2" id="KW-1185">Reference proteome</keyword>
<evidence type="ECO:0000313" key="2">
    <source>
        <dbReference type="Proteomes" id="UP000499080"/>
    </source>
</evidence>
<proteinExistence type="predicted"/>
<name>A0A4Y2FS94_ARAVE</name>
<evidence type="ECO:0000313" key="1">
    <source>
        <dbReference type="EMBL" id="GBM44372.1"/>
    </source>
</evidence>
<dbReference type="Proteomes" id="UP000499080">
    <property type="component" value="Unassembled WGS sequence"/>
</dbReference>
<sequence length="94" mass="10923">MSEQEVKRILEGFSRNLLRSSKSLFYILRGHNVYNELHFRKASSFLAGRDWSESNIFLLGTEADSLMVFRTLFCESSAVVHSEKFEENDIEGRD</sequence>
<accession>A0A4Y2FS94</accession>
<dbReference type="EMBL" id="BGPR01001063">
    <property type="protein sequence ID" value="GBM44372.1"/>
    <property type="molecule type" value="Genomic_DNA"/>
</dbReference>
<dbReference type="AlphaFoldDB" id="A0A4Y2FS94"/>
<gene>
    <name evidence="1" type="ORF">AVEN_147382_1</name>
</gene>
<comment type="caution">
    <text evidence="1">The sequence shown here is derived from an EMBL/GenBank/DDBJ whole genome shotgun (WGS) entry which is preliminary data.</text>
</comment>
<protein>
    <submittedName>
        <fullName evidence="1">Uncharacterized protein</fullName>
    </submittedName>
</protein>
<organism evidence="1 2">
    <name type="scientific">Araneus ventricosus</name>
    <name type="common">Orbweaver spider</name>
    <name type="synonym">Epeira ventricosa</name>
    <dbReference type="NCBI Taxonomy" id="182803"/>
    <lineage>
        <taxon>Eukaryota</taxon>
        <taxon>Metazoa</taxon>
        <taxon>Ecdysozoa</taxon>
        <taxon>Arthropoda</taxon>
        <taxon>Chelicerata</taxon>
        <taxon>Arachnida</taxon>
        <taxon>Araneae</taxon>
        <taxon>Araneomorphae</taxon>
        <taxon>Entelegynae</taxon>
        <taxon>Araneoidea</taxon>
        <taxon>Araneidae</taxon>
        <taxon>Araneus</taxon>
    </lineage>
</organism>
<reference evidence="1 2" key="1">
    <citation type="journal article" date="2019" name="Sci. Rep.">
        <title>Orb-weaving spider Araneus ventricosus genome elucidates the spidroin gene catalogue.</title>
        <authorList>
            <person name="Kono N."/>
            <person name="Nakamura H."/>
            <person name="Ohtoshi R."/>
            <person name="Moran D.A.P."/>
            <person name="Shinohara A."/>
            <person name="Yoshida Y."/>
            <person name="Fujiwara M."/>
            <person name="Mori M."/>
            <person name="Tomita M."/>
            <person name="Arakawa K."/>
        </authorList>
    </citation>
    <scope>NUCLEOTIDE SEQUENCE [LARGE SCALE GENOMIC DNA]</scope>
</reference>